<dbReference type="OrthoDB" id="2103474at2759"/>
<reference evidence="2" key="1">
    <citation type="submission" date="2022-08" db="EMBL/GenBank/DDBJ databases">
        <authorList>
            <person name="Kallberg Y."/>
            <person name="Tangrot J."/>
            <person name="Rosling A."/>
        </authorList>
    </citation>
    <scope>NUCLEOTIDE SEQUENCE</scope>
    <source>
        <strain evidence="2">Wild A</strain>
    </source>
</reference>
<evidence type="ECO:0000313" key="3">
    <source>
        <dbReference type="Proteomes" id="UP001153678"/>
    </source>
</evidence>
<keyword evidence="1" id="KW-0472">Membrane</keyword>
<dbReference type="Pfam" id="PF13430">
    <property type="entry name" value="DUF4112"/>
    <property type="match status" value="1"/>
</dbReference>
<gene>
    <name evidence="2" type="ORF">FWILDA_LOCUS10169</name>
</gene>
<sequence>MEEYNIRISVETVRRRLRKSGAMTQLPLPPKDSPQNVVDAQVLYERIKTIALWLDSIPINGYNLPIGLEAIFGLLPAVGDIIGLVLGMYQVYLTSFFDIPAGLLMRMIMHVLIDFIIGILPFVGDLLDFFYKSNIYNLNLLETWLNEKYGSRIKVQNNDRGNKYQRTRNY</sequence>
<dbReference type="PANTHER" id="PTHR35519:SF2">
    <property type="entry name" value="PH DOMAIN PROTEIN"/>
    <property type="match status" value="1"/>
</dbReference>
<feature type="transmembrane region" description="Helical" evidence="1">
    <location>
        <begin position="70"/>
        <end position="91"/>
    </location>
</feature>
<proteinExistence type="predicted"/>
<name>A0A9W4SU68_9GLOM</name>
<dbReference type="InterPro" id="IPR025187">
    <property type="entry name" value="DUF4112"/>
</dbReference>
<comment type="caution">
    <text evidence="2">The sequence shown here is derived from an EMBL/GenBank/DDBJ whole genome shotgun (WGS) entry which is preliminary data.</text>
</comment>
<protein>
    <submittedName>
        <fullName evidence="2">12326_t:CDS:1</fullName>
    </submittedName>
</protein>
<dbReference type="AlphaFoldDB" id="A0A9W4SU68"/>
<dbReference type="EMBL" id="CAMKVN010002557">
    <property type="protein sequence ID" value="CAI2181605.1"/>
    <property type="molecule type" value="Genomic_DNA"/>
</dbReference>
<keyword evidence="1" id="KW-1133">Transmembrane helix</keyword>
<evidence type="ECO:0000256" key="1">
    <source>
        <dbReference type="SAM" id="Phobius"/>
    </source>
</evidence>
<feature type="transmembrane region" description="Helical" evidence="1">
    <location>
        <begin position="103"/>
        <end position="123"/>
    </location>
</feature>
<keyword evidence="1" id="KW-0812">Transmembrane</keyword>
<keyword evidence="3" id="KW-1185">Reference proteome</keyword>
<dbReference type="Proteomes" id="UP001153678">
    <property type="component" value="Unassembled WGS sequence"/>
</dbReference>
<evidence type="ECO:0000313" key="2">
    <source>
        <dbReference type="EMBL" id="CAI2181605.1"/>
    </source>
</evidence>
<dbReference type="PANTHER" id="PTHR35519">
    <property type="entry name" value="MEMBRANE PROTEINS"/>
    <property type="match status" value="1"/>
</dbReference>
<organism evidence="2 3">
    <name type="scientific">Funneliformis geosporum</name>
    <dbReference type="NCBI Taxonomy" id="1117311"/>
    <lineage>
        <taxon>Eukaryota</taxon>
        <taxon>Fungi</taxon>
        <taxon>Fungi incertae sedis</taxon>
        <taxon>Mucoromycota</taxon>
        <taxon>Glomeromycotina</taxon>
        <taxon>Glomeromycetes</taxon>
        <taxon>Glomerales</taxon>
        <taxon>Glomeraceae</taxon>
        <taxon>Funneliformis</taxon>
    </lineage>
</organism>
<accession>A0A9W4SU68</accession>